<dbReference type="HOGENOM" id="CLU_000604_1_2_9"/>
<dbReference type="GO" id="GO:0015658">
    <property type="term" value="F:branched-chain amino acid transmembrane transporter activity"/>
    <property type="evidence" value="ECO:0007669"/>
    <property type="project" value="InterPro"/>
</dbReference>
<dbReference type="Proteomes" id="UP000011765">
    <property type="component" value="Chromosome"/>
</dbReference>
<dbReference type="SUPFAM" id="SSF52540">
    <property type="entry name" value="P-loop containing nucleoside triphosphate hydrolases"/>
    <property type="match status" value="1"/>
</dbReference>
<dbReference type="eggNOG" id="COG0410">
    <property type="taxonomic scope" value="Bacteria"/>
</dbReference>
<dbReference type="InterPro" id="IPR030660">
    <property type="entry name" value="ABC_branched_ATPase_LivF/BraG"/>
</dbReference>
<proteinExistence type="inferred from homology"/>
<comment type="similarity">
    <text evidence="1">Belongs to the ABC transporter superfamily.</text>
</comment>
<dbReference type="InterPro" id="IPR052156">
    <property type="entry name" value="BCAA_Transport_ATP-bd_LivF"/>
</dbReference>
<dbReference type="Gene3D" id="3.40.50.300">
    <property type="entry name" value="P-loop containing nucleotide triphosphate hydrolases"/>
    <property type="match status" value="1"/>
</dbReference>
<keyword evidence="5" id="KW-0029">Amino-acid transport</keyword>
<dbReference type="GO" id="GO:0015807">
    <property type="term" value="P:L-amino acid transport"/>
    <property type="evidence" value="ECO:0007669"/>
    <property type="project" value="TreeGrafter"/>
</dbReference>
<dbReference type="Pfam" id="PF00005">
    <property type="entry name" value="ABC_tran"/>
    <property type="match status" value="1"/>
</dbReference>
<evidence type="ECO:0000256" key="3">
    <source>
        <dbReference type="ARBA" id="ARBA00022741"/>
    </source>
</evidence>
<reference evidence="7 8" key="1">
    <citation type="submission" date="2011-04" db="EMBL/GenBank/DDBJ databases">
        <title>The complete genome of Thermodesulfobium narugense DSM 14796.</title>
        <authorList>
            <consortium name="US DOE Joint Genome Institute (JGI-PGF)"/>
            <person name="Lucas S."/>
            <person name="Han J."/>
            <person name="Lapidus A."/>
            <person name="Bruce D."/>
            <person name="Goodwin L."/>
            <person name="Pitluck S."/>
            <person name="Peters L."/>
            <person name="Kyrpides N."/>
            <person name="Mavromatis K."/>
            <person name="Pagani I."/>
            <person name="Ivanova N."/>
            <person name="Ovchinnikova G."/>
            <person name="Zhang X."/>
            <person name="Saunders L."/>
            <person name="Detter J.C."/>
            <person name="Tapia R."/>
            <person name="Han C."/>
            <person name="Land M."/>
            <person name="Hauser L."/>
            <person name="Markowitz V."/>
            <person name="Cheng J.-F."/>
            <person name="Hugenholtz P."/>
            <person name="Woyke T."/>
            <person name="Wu D."/>
            <person name="Spring S."/>
            <person name="Schroeder M."/>
            <person name="Brambilla E."/>
            <person name="Klenk H.-P."/>
            <person name="Eisen J.A."/>
        </authorList>
    </citation>
    <scope>NUCLEOTIDE SEQUENCE [LARGE SCALE GENOMIC DNA]</scope>
    <source>
        <strain evidence="7 8">DSM 14796</strain>
    </source>
</reference>
<gene>
    <name evidence="7" type="ORF">Thena_0136</name>
</gene>
<dbReference type="GO" id="GO:0016887">
    <property type="term" value="F:ATP hydrolysis activity"/>
    <property type="evidence" value="ECO:0007669"/>
    <property type="project" value="InterPro"/>
</dbReference>
<dbReference type="RefSeq" id="WP_013755516.1">
    <property type="nucleotide sequence ID" value="NC_015499.1"/>
</dbReference>
<dbReference type="PROSITE" id="PS50893">
    <property type="entry name" value="ABC_TRANSPORTER_2"/>
    <property type="match status" value="1"/>
</dbReference>
<keyword evidence="2" id="KW-0813">Transport</keyword>
<evidence type="ECO:0000313" key="8">
    <source>
        <dbReference type="Proteomes" id="UP000011765"/>
    </source>
</evidence>
<dbReference type="EMBL" id="CP002690">
    <property type="protein sequence ID" value="AEE13786.1"/>
    <property type="molecule type" value="Genomic_DNA"/>
</dbReference>
<dbReference type="InterPro" id="IPR027417">
    <property type="entry name" value="P-loop_NTPase"/>
</dbReference>
<evidence type="ECO:0000256" key="2">
    <source>
        <dbReference type="ARBA" id="ARBA00022448"/>
    </source>
</evidence>
<dbReference type="KEGG" id="tnr:Thena_0136"/>
<evidence type="ECO:0000256" key="4">
    <source>
        <dbReference type="ARBA" id="ARBA00022840"/>
    </source>
</evidence>
<dbReference type="STRING" id="747365.Thena_0136"/>
<evidence type="ECO:0000313" key="7">
    <source>
        <dbReference type="EMBL" id="AEE13786.1"/>
    </source>
</evidence>
<dbReference type="SMART" id="SM00382">
    <property type="entry name" value="AAA"/>
    <property type="match status" value="1"/>
</dbReference>
<dbReference type="OrthoDB" id="9779136at2"/>
<evidence type="ECO:0000256" key="1">
    <source>
        <dbReference type="ARBA" id="ARBA00005417"/>
    </source>
</evidence>
<keyword evidence="4" id="KW-0067">ATP-binding</keyword>
<dbReference type="InterPro" id="IPR003439">
    <property type="entry name" value="ABC_transporter-like_ATP-bd"/>
</dbReference>
<dbReference type="InterPro" id="IPR017871">
    <property type="entry name" value="ABC_transporter-like_CS"/>
</dbReference>
<protein>
    <submittedName>
        <fullName evidence="7">ABC transporter related protein</fullName>
    </submittedName>
</protein>
<evidence type="ECO:0000256" key="5">
    <source>
        <dbReference type="ARBA" id="ARBA00022970"/>
    </source>
</evidence>
<feature type="domain" description="ABC transporter" evidence="6">
    <location>
        <begin position="2"/>
        <end position="234"/>
    </location>
</feature>
<dbReference type="CDD" id="cd03224">
    <property type="entry name" value="ABC_TM1139_LivF_branched"/>
    <property type="match status" value="1"/>
</dbReference>
<dbReference type="InterPro" id="IPR003593">
    <property type="entry name" value="AAA+_ATPase"/>
</dbReference>
<dbReference type="PANTHER" id="PTHR43820">
    <property type="entry name" value="HIGH-AFFINITY BRANCHED-CHAIN AMINO ACID TRANSPORT ATP-BINDING PROTEIN LIVF"/>
    <property type="match status" value="1"/>
</dbReference>
<accession>M1E4V5</accession>
<dbReference type="PROSITE" id="PS00211">
    <property type="entry name" value="ABC_TRANSPORTER_1"/>
    <property type="match status" value="1"/>
</dbReference>
<dbReference type="GO" id="GO:0005524">
    <property type="term" value="F:ATP binding"/>
    <property type="evidence" value="ECO:0007669"/>
    <property type="project" value="UniProtKB-KW"/>
</dbReference>
<dbReference type="PANTHER" id="PTHR43820:SF4">
    <property type="entry name" value="HIGH-AFFINITY BRANCHED-CHAIN AMINO ACID TRANSPORT ATP-BINDING PROTEIN LIVF"/>
    <property type="match status" value="1"/>
</dbReference>
<evidence type="ECO:0000259" key="6">
    <source>
        <dbReference type="PROSITE" id="PS50893"/>
    </source>
</evidence>
<organism evidence="7 8">
    <name type="scientific">Thermodesulfobium narugense DSM 14796</name>
    <dbReference type="NCBI Taxonomy" id="747365"/>
    <lineage>
        <taxon>Bacteria</taxon>
        <taxon>Pseudomonadati</taxon>
        <taxon>Thermodesulfobiota</taxon>
        <taxon>Thermodesulfobiia</taxon>
        <taxon>Thermodesulfobiales</taxon>
        <taxon>Thermodesulfobiaceae</taxon>
        <taxon>Thermodesulfobium</taxon>
    </lineage>
</organism>
<name>M1E4V5_9BACT</name>
<sequence length="235" mass="25532">MLKVNNIVLRYGGILALKGVSLEVNKGEIVALIGANGAGKTSVLKAIMAVERVSSGEVYLDNVLLTGLSTDRIVSMGLCLVPEGRRIFTRMSVHENLLMGAFLRKDKKGIQDDIEKVLTLFPRLKERLNQKAGTLSGGEQQMLAIARGMMSRPKYLFLDEPSLGLAPVLVDEIFKIIKEINESGTSLLIVEQNAVKALKLADRGYVIETGNITISGTSEELLNSEHVRAAYLGGH</sequence>
<keyword evidence="3" id="KW-0547">Nucleotide-binding</keyword>
<dbReference type="AlphaFoldDB" id="M1E4V5"/>
<keyword evidence="8" id="KW-1185">Reference proteome</keyword>
<dbReference type="PIRSF" id="PIRSF039137">
    <property type="entry name" value="ABC_branched_ATPase"/>
    <property type="match status" value="1"/>
</dbReference>